<dbReference type="AlphaFoldDB" id="A0A926DQ07"/>
<dbReference type="EMBL" id="JACRSU010000005">
    <property type="protein sequence ID" value="MBC8541717.1"/>
    <property type="molecule type" value="Genomic_DNA"/>
</dbReference>
<dbReference type="SUPFAM" id="SSF50939">
    <property type="entry name" value="Sialidases"/>
    <property type="match status" value="1"/>
</dbReference>
<dbReference type="RefSeq" id="WP_249313736.1">
    <property type="nucleotide sequence ID" value="NZ_JACRSU010000005.1"/>
</dbReference>
<organism evidence="5 6">
    <name type="scientific">Congzhengia minquanensis</name>
    <dbReference type="NCBI Taxonomy" id="2763657"/>
    <lineage>
        <taxon>Bacteria</taxon>
        <taxon>Bacillati</taxon>
        <taxon>Bacillota</taxon>
        <taxon>Clostridia</taxon>
        <taxon>Eubacteriales</taxon>
        <taxon>Oscillospiraceae</taxon>
        <taxon>Congzhengia</taxon>
    </lineage>
</organism>
<dbReference type="GO" id="GO:0004308">
    <property type="term" value="F:exo-alpha-sialidase activity"/>
    <property type="evidence" value="ECO:0007669"/>
    <property type="project" value="UniProtKB-EC"/>
</dbReference>
<keyword evidence="6" id="KW-1185">Reference proteome</keyword>
<evidence type="ECO:0000313" key="6">
    <source>
        <dbReference type="Proteomes" id="UP000611762"/>
    </source>
</evidence>
<gene>
    <name evidence="5" type="ORF">H8698_12085</name>
</gene>
<reference evidence="5" key="1">
    <citation type="submission" date="2020-08" db="EMBL/GenBank/DDBJ databases">
        <title>Genome public.</title>
        <authorList>
            <person name="Liu C."/>
            <person name="Sun Q."/>
        </authorList>
    </citation>
    <scope>NUCLEOTIDE SEQUENCE</scope>
    <source>
        <strain evidence="5">H8</strain>
    </source>
</reference>
<dbReference type="PANTHER" id="PTHR10628">
    <property type="entry name" value="SIALIDASE"/>
    <property type="match status" value="1"/>
</dbReference>
<comment type="similarity">
    <text evidence="2">Belongs to the glycosyl hydrolase 33 family.</text>
</comment>
<dbReference type="CDD" id="cd15482">
    <property type="entry name" value="Sialidase_non-viral"/>
    <property type="match status" value="1"/>
</dbReference>
<dbReference type="Pfam" id="PF13088">
    <property type="entry name" value="BNR_2"/>
    <property type="match status" value="1"/>
</dbReference>
<dbReference type="GO" id="GO:0005737">
    <property type="term" value="C:cytoplasm"/>
    <property type="evidence" value="ECO:0007669"/>
    <property type="project" value="TreeGrafter"/>
</dbReference>
<evidence type="ECO:0000256" key="1">
    <source>
        <dbReference type="ARBA" id="ARBA00000427"/>
    </source>
</evidence>
<dbReference type="Proteomes" id="UP000611762">
    <property type="component" value="Unassembled WGS sequence"/>
</dbReference>
<name>A0A926DQ07_9FIRM</name>
<dbReference type="InterPro" id="IPR026856">
    <property type="entry name" value="Sialidase_fam"/>
</dbReference>
<dbReference type="EC" id="3.2.1.18" evidence="3"/>
<comment type="catalytic activity">
    <reaction evidence="1">
        <text>Hydrolysis of alpha-(2-&gt;3)-, alpha-(2-&gt;6)-, alpha-(2-&gt;8)- glycosidic linkages of terminal sialic acid residues in oligosaccharides, glycoproteins, glycolipids, colominic acid and synthetic substrates.</text>
        <dbReference type="EC" id="3.2.1.18"/>
    </reaction>
</comment>
<evidence type="ECO:0000259" key="4">
    <source>
        <dbReference type="Pfam" id="PF13088"/>
    </source>
</evidence>
<comment type="caution">
    <text evidence="5">The sequence shown here is derived from an EMBL/GenBank/DDBJ whole genome shotgun (WGS) entry which is preliminary data.</text>
</comment>
<dbReference type="PANTHER" id="PTHR10628:SF30">
    <property type="entry name" value="EXO-ALPHA-SIALIDASE"/>
    <property type="match status" value="1"/>
</dbReference>
<sequence>MPIQKFTVSRDDSVYEAWPDVILTNGGKLICVFTECTHHGDRENSRLVLTESCDRGRTWSAKKPLTAFTPKDHFFNCARISKLNDGSLAIVCDRILQEENRASEIYIWRSDTEGTDWGEPEIIPFCAIVPDRLLQLKSGRLILGGQFKSRKTEKLEQFLIYSDDDGKTWSKPVTVASDPRYHLCEVSIIECHDGTLVAFMRENSFLGYDCMKSISHDSGETWEGVFNVPIPGCHRPTAGFLKSGNIMITHRFLQGGKGWLGAWTQNVFAAFLDEESAKNTERSQQSVRIMPLDYDRSSVSDLGYTGWVQFDDGEVYVVNYIVDDAPKAQIRGYSFYESDVVIETH</sequence>
<dbReference type="GO" id="GO:0006689">
    <property type="term" value="P:ganglioside catabolic process"/>
    <property type="evidence" value="ECO:0007669"/>
    <property type="project" value="TreeGrafter"/>
</dbReference>
<dbReference type="GO" id="GO:0016020">
    <property type="term" value="C:membrane"/>
    <property type="evidence" value="ECO:0007669"/>
    <property type="project" value="TreeGrafter"/>
</dbReference>
<dbReference type="InterPro" id="IPR011040">
    <property type="entry name" value="Sialidase"/>
</dbReference>
<proteinExistence type="inferred from homology"/>
<evidence type="ECO:0000256" key="3">
    <source>
        <dbReference type="ARBA" id="ARBA00012733"/>
    </source>
</evidence>
<accession>A0A926DQ07</accession>
<feature type="domain" description="Sialidase" evidence="4">
    <location>
        <begin position="102"/>
        <end position="228"/>
    </location>
</feature>
<dbReference type="Gene3D" id="2.120.10.10">
    <property type="match status" value="1"/>
</dbReference>
<dbReference type="InterPro" id="IPR036278">
    <property type="entry name" value="Sialidase_sf"/>
</dbReference>
<dbReference type="GO" id="GO:0009313">
    <property type="term" value="P:oligosaccharide catabolic process"/>
    <property type="evidence" value="ECO:0007669"/>
    <property type="project" value="TreeGrafter"/>
</dbReference>
<evidence type="ECO:0000256" key="2">
    <source>
        <dbReference type="ARBA" id="ARBA00009348"/>
    </source>
</evidence>
<protein>
    <recommendedName>
        <fullName evidence="3">exo-alpha-sialidase</fullName>
        <ecNumber evidence="3">3.2.1.18</ecNumber>
    </recommendedName>
</protein>
<evidence type="ECO:0000313" key="5">
    <source>
        <dbReference type="EMBL" id="MBC8541717.1"/>
    </source>
</evidence>